<keyword evidence="1" id="KW-1133">Transmembrane helix</keyword>
<sequence length="42" mass="4792">MNLSLYDAQIHLLLGVIFALVLSPVLLWLFPKIIRFIPTSKP</sequence>
<reference evidence="3" key="1">
    <citation type="journal article" date="2011" name="MBio">
        <title>Novel metabolic attributes of the genus Cyanothece, comprising a group of unicellular nitrogen-fixing Cyanobacteria.</title>
        <authorList>
            <person name="Bandyopadhyay A."/>
            <person name="Elvitigala T."/>
            <person name="Welsh E."/>
            <person name="Stockel J."/>
            <person name="Liberton M."/>
            <person name="Min H."/>
            <person name="Sherman L.A."/>
            <person name="Pakrasi H.B."/>
        </authorList>
    </citation>
    <scope>NUCLEOTIDE SEQUENCE [LARGE SCALE GENOMIC DNA]</scope>
    <source>
        <strain evidence="3">PCC 7424</strain>
    </source>
</reference>
<evidence type="ECO:0000313" key="2">
    <source>
        <dbReference type="EMBL" id="ACK69990.1"/>
    </source>
</evidence>
<evidence type="ECO:0000313" key="3">
    <source>
        <dbReference type="Proteomes" id="UP000002384"/>
    </source>
</evidence>
<dbReference type="HOGENOM" id="CLU_3250323_0_0_3"/>
<gene>
    <name evidence="2" type="ordered locus">PCC7424_1550</name>
</gene>
<dbReference type="STRING" id="65393.PCC7424_1550"/>
<name>B7K9M2_GLOC7</name>
<proteinExistence type="predicted"/>
<protein>
    <submittedName>
        <fullName evidence="2">Uncharacterized protein</fullName>
    </submittedName>
</protein>
<accession>B7K9M2</accession>
<keyword evidence="3" id="KW-1185">Reference proteome</keyword>
<dbReference type="KEGG" id="cyc:PCC7424_1550"/>
<evidence type="ECO:0000256" key="1">
    <source>
        <dbReference type="SAM" id="Phobius"/>
    </source>
</evidence>
<dbReference type="RefSeq" id="WP_012598934.1">
    <property type="nucleotide sequence ID" value="NC_011729.1"/>
</dbReference>
<dbReference type="Proteomes" id="UP000002384">
    <property type="component" value="Chromosome"/>
</dbReference>
<dbReference type="AlphaFoldDB" id="B7K9M2"/>
<dbReference type="EMBL" id="CP001291">
    <property type="protein sequence ID" value="ACK69990.1"/>
    <property type="molecule type" value="Genomic_DNA"/>
</dbReference>
<keyword evidence="1" id="KW-0472">Membrane</keyword>
<organism evidence="2 3">
    <name type="scientific">Gloeothece citriformis (strain PCC 7424)</name>
    <name type="common">Cyanothece sp. (strain PCC 7424)</name>
    <dbReference type="NCBI Taxonomy" id="65393"/>
    <lineage>
        <taxon>Bacteria</taxon>
        <taxon>Bacillati</taxon>
        <taxon>Cyanobacteriota</taxon>
        <taxon>Cyanophyceae</taxon>
        <taxon>Oscillatoriophycideae</taxon>
        <taxon>Chroococcales</taxon>
        <taxon>Aphanothecaceae</taxon>
        <taxon>Gloeothece</taxon>
        <taxon>Gloeothece citriformis</taxon>
    </lineage>
</organism>
<feature type="transmembrane region" description="Helical" evidence="1">
    <location>
        <begin position="12"/>
        <end position="30"/>
    </location>
</feature>
<keyword evidence="1" id="KW-0812">Transmembrane</keyword>